<proteinExistence type="predicted"/>
<evidence type="ECO:0000313" key="2">
    <source>
        <dbReference type="Proteomes" id="UP000257109"/>
    </source>
</evidence>
<dbReference type="AlphaFoldDB" id="A0A371EXB5"/>
<comment type="caution">
    <text evidence="1">The sequence shown here is derived from an EMBL/GenBank/DDBJ whole genome shotgun (WGS) entry which is preliminary data.</text>
</comment>
<protein>
    <submittedName>
        <fullName evidence="1">Uncharacterized protein</fullName>
    </submittedName>
</protein>
<dbReference type="EMBL" id="QJKJ01011606">
    <property type="protein sequence ID" value="RDX70690.1"/>
    <property type="molecule type" value="Genomic_DNA"/>
</dbReference>
<organism evidence="1 2">
    <name type="scientific">Mucuna pruriens</name>
    <name type="common">Velvet bean</name>
    <name type="synonym">Dolichos pruriens</name>
    <dbReference type="NCBI Taxonomy" id="157652"/>
    <lineage>
        <taxon>Eukaryota</taxon>
        <taxon>Viridiplantae</taxon>
        <taxon>Streptophyta</taxon>
        <taxon>Embryophyta</taxon>
        <taxon>Tracheophyta</taxon>
        <taxon>Spermatophyta</taxon>
        <taxon>Magnoliopsida</taxon>
        <taxon>eudicotyledons</taxon>
        <taxon>Gunneridae</taxon>
        <taxon>Pentapetalae</taxon>
        <taxon>rosids</taxon>
        <taxon>fabids</taxon>
        <taxon>Fabales</taxon>
        <taxon>Fabaceae</taxon>
        <taxon>Papilionoideae</taxon>
        <taxon>50 kb inversion clade</taxon>
        <taxon>NPAAA clade</taxon>
        <taxon>indigoferoid/millettioid clade</taxon>
        <taxon>Phaseoleae</taxon>
        <taxon>Mucuna</taxon>
    </lineage>
</organism>
<dbReference type="Proteomes" id="UP000257109">
    <property type="component" value="Unassembled WGS sequence"/>
</dbReference>
<feature type="non-terminal residue" evidence="1">
    <location>
        <position position="1"/>
    </location>
</feature>
<gene>
    <name evidence="1" type="ORF">CR513_50044</name>
</gene>
<accession>A0A371EXB5</accession>
<evidence type="ECO:0000313" key="1">
    <source>
        <dbReference type="EMBL" id="RDX70690.1"/>
    </source>
</evidence>
<dbReference type="OrthoDB" id="10476945at2759"/>
<sequence length="86" mass="9934">MTWDLVLKVMSGVAAIWCENLTYKSWVRLGYGLEKGQVPLVEIEFVLPAEGLLREQLIFRFGRIFCYSNLIRKQDASSFSDKVETE</sequence>
<reference evidence="1" key="1">
    <citation type="submission" date="2018-05" db="EMBL/GenBank/DDBJ databases">
        <title>Draft genome of Mucuna pruriens seed.</title>
        <authorList>
            <person name="Nnadi N.E."/>
            <person name="Vos R."/>
            <person name="Hasami M.H."/>
            <person name="Devisetty U.K."/>
            <person name="Aguiy J.C."/>
        </authorList>
    </citation>
    <scope>NUCLEOTIDE SEQUENCE [LARGE SCALE GENOMIC DNA]</scope>
    <source>
        <strain evidence="1">JCA_2017</strain>
    </source>
</reference>
<keyword evidence="2" id="KW-1185">Reference proteome</keyword>
<name>A0A371EXB5_MUCPR</name>